<comment type="caution">
    <text evidence="2">The sequence shown here is derived from an EMBL/GenBank/DDBJ whole genome shotgun (WGS) entry which is preliminary data.</text>
</comment>
<feature type="transmembrane region" description="Helical" evidence="1">
    <location>
        <begin position="138"/>
        <end position="157"/>
    </location>
</feature>
<dbReference type="AlphaFoldDB" id="A0A919U4W9"/>
<evidence type="ECO:0000313" key="3">
    <source>
        <dbReference type="Proteomes" id="UP000632740"/>
    </source>
</evidence>
<feature type="transmembrane region" description="Helical" evidence="1">
    <location>
        <begin position="27"/>
        <end position="52"/>
    </location>
</feature>
<proteinExistence type="predicted"/>
<keyword evidence="1" id="KW-1133">Transmembrane helix</keyword>
<reference evidence="2" key="1">
    <citation type="submission" date="2021-01" db="EMBL/GenBank/DDBJ databases">
        <title>Whole genome shotgun sequence of Cellulomonas chitinilytica NBRC 110799.</title>
        <authorList>
            <person name="Komaki H."/>
            <person name="Tamura T."/>
        </authorList>
    </citation>
    <scope>NUCLEOTIDE SEQUENCE</scope>
    <source>
        <strain evidence="2">NBRC 110799</strain>
    </source>
</reference>
<gene>
    <name evidence="2" type="ORF">Cch01nite_42980</name>
</gene>
<dbReference type="GO" id="GO:0005975">
    <property type="term" value="P:carbohydrate metabolic process"/>
    <property type="evidence" value="ECO:0007669"/>
    <property type="project" value="UniProtKB-ARBA"/>
</dbReference>
<feature type="transmembrane region" description="Helical" evidence="1">
    <location>
        <begin position="64"/>
        <end position="85"/>
    </location>
</feature>
<sequence>MTVAAPPLSVGPVRRSTRDRLFGDRPWWVVLVLGVVAAGAAVGTAFAGLWVAFSGWMGSDPAPAIAYVAFVAGFGVNGGVAVAYWKVGRALLPTVLMAVGAVALLLPLWGAVVGLPCVLVAILTSFVGPVARMRHRRVVGACVVGALALLVLVYWFVATTVEADRARQDSALAVQVVLARQAAGDVALSGTYDSGDELSTTDGTTALTYGHIPLVVVATDHEVCVVSRDPVRGVYHGHDTGGRRAGRSRDGVCPLASAATGFSIDYPVGVHVSWDGSAVPVVSGGRAPYTFRLSTDPLFDDTATGGTAELPQGVTFDPTTGVFLEDESWTGQQGFAAVVVEVTDADGLTVRTRVTLT</sequence>
<accession>A0A919U4W9</accession>
<dbReference type="Gene3D" id="2.60.40.10">
    <property type="entry name" value="Immunoglobulins"/>
    <property type="match status" value="1"/>
</dbReference>
<keyword evidence="3" id="KW-1185">Reference proteome</keyword>
<evidence type="ECO:0000256" key="1">
    <source>
        <dbReference type="SAM" id="Phobius"/>
    </source>
</evidence>
<organism evidence="2 3">
    <name type="scientific">Cellulomonas chitinilytica</name>
    <dbReference type="NCBI Taxonomy" id="398759"/>
    <lineage>
        <taxon>Bacteria</taxon>
        <taxon>Bacillati</taxon>
        <taxon>Actinomycetota</taxon>
        <taxon>Actinomycetes</taxon>
        <taxon>Micrococcales</taxon>
        <taxon>Cellulomonadaceae</taxon>
        <taxon>Cellulomonas</taxon>
    </lineage>
</organism>
<feature type="transmembrane region" description="Helical" evidence="1">
    <location>
        <begin position="97"/>
        <end position="126"/>
    </location>
</feature>
<evidence type="ECO:0000313" key="2">
    <source>
        <dbReference type="EMBL" id="GIG23574.1"/>
    </source>
</evidence>
<dbReference type="InterPro" id="IPR013783">
    <property type="entry name" value="Ig-like_fold"/>
</dbReference>
<keyword evidence="1" id="KW-0812">Transmembrane</keyword>
<protein>
    <submittedName>
        <fullName evidence="2">Uncharacterized protein</fullName>
    </submittedName>
</protein>
<name>A0A919U4W9_9CELL</name>
<dbReference type="Proteomes" id="UP000632740">
    <property type="component" value="Unassembled WGS sequence"/>
</dbReference>
<keyword evidence="1" id="KW-0472">Membrane</keyword>
<dbReference type="RefSeq" id="WP_203758579.1">
    <property type="nucleotide sequence ID" value="NZ_BONK01000021.1"/>
</dbReference>
<dbReference type="EMBL" id="BONK01000021">
    <property type="protein sequence ID" value="GIG23574.1"/>
    <property type="molecule type" value="Genomic_DNA"/>
</dbReference>